<dbReference type="GO" id="GO:0031514">
    <property type="term" value="C:motile cilium"/>
    <property type="evidence" value="ECO:0007669"/>
    <property type="project" value="TreeGrafter"/>
</dbReference>
<protein>
    <recommendedName>
        <fullName evidence="1">Dynein regulatory complex subunit 7 MORN domain-containing protein</fullName>
    </recommendedName>
</protein>
<evidence type="ECO:0000313" key="2">
    <source>
        <dbReference type="EMBL" id="CAD7414423.1"/>
    </source>
</evidence>
<dbReference type="PANTHER" id="PTHR35249">
    <property type="entry name" value="DYNEIN REGULATORY COMPLEX SUBUNIT 7"/>
    <property type="match status" value="1"/>
</dbReference>
<proteinExistence type="predicted"/>
<organism evidence="2">
    <name type="scientific">Timema cristinae</name>
    <name type="common">Walking stick</name>
    <dbReference type="NCBI Taxonomy" id="61476"/>
    <lineage>
        <taxon>Eukaryota</taxon>
        <taxon>Metazoa</taxon>
        <taxon>Ecdysozoa</taxon>
        <taxon>Arthropoda</taxon>
        <taxon>Hexapoda</taxon>
        <taxon>Insecta</taxon>
        <taxon>Pterygota</taxon>
        <taxon>Neoptera</taxon>
        <taxon>Polyneoptera</taxon>
        <taxon>Phasmatodea</taxon>
        <taxon>Timematodea</taxon>
        <taxon>Timematoidea</taxon>
        <taxon>Timematidae</taxon>
        <taxon>Timema</taxon>
    </lineage>
</organism>
<sequence>MKFYPKARMDGMESIQMEPCYMTQHFKDREDFCYHRHVIFVPRDKNITEGPKRTVLSLSEKYHRNPTKPADKDVAERVFAVAENRMTLKFHYDQGNVSANILEFTKPPVSELGDRLTFNPAMVSIYQADPRSPAMKNLQLFYILQELLKAEEQSLFFVRSMEDEVHVHNHDSMEKSPQGKMLIQKMPTEKAQIKSARMENCP</sequence>
<accession>A0A7R9DIT0</accession>
<dbReference type="InterPro" id="IPR033551">
    <property type="entry name" value="DRC7/lobo"/>
</dbReference>
<reference evidence="2" key="1">
    <citation type="submission" date="2020-11" db="EMBL/GenBank/DDBJ databases">
        <authorList>
            <person name="Tran Van P."/>
        </authorList>
    </citation>
    <scope>NUCLEOTIDE SEQUENCE</scope>
</reference>
<dbReference type="PANTHER" id="PTHR35249:SF2">
    <property type="entry name" value="DYNEIN REGULATORY COMPLEX SUBUNIT 7"/>
    <property type="match status" value="1"/>
</dbReference>
<evidence type="ECO:0000259" key="1">
    <source>
        <dbReference type="Pfam" id="PF24667"/>
    </source>
</evidence>
<name>A0A7R9DIT0_TIMCR</name>
<dbReference type="Pfam" id="PF24667">
    <property type="entry name" value="MORN_DRC7"/>
    <property type="match status" value="1"/>
</dbReference>
<gene>
    <name evidence="2" type="ORF">TCEB3V08_LOCUS12099</name>
</gene>
<dbReference type="InterPro" id="IPR056291">
    <property type="entry name" value="MORN_DRC7"/>
</dbReference>
<feature type="domain" description="Dynein regulatory complex subunit 7 MORN" evidence="1">
    <location>
        <begin position="1"/>
        <end position="166"/>
    </location>
</feature>
<dbReference type="EMBL" id="OC324676">
    <property type="protein sequence ID" value="CAD7414423.1"/>
    <property type="molecule type" value="Genomic_DNA"/>
</dbReference>
<dbReference type="AlphaFoldDB" id="A0A7R9DIT0"/>
<dbReference type="GO" id="GO:0030317">
    <property type="term" value="P:flagellated sperm motility"/>
    <property type="evidence" value="ECO:0007669"/>
    <property type="project" value="TreeGrafter"/>
</dbReference>